<dbReference type="InterPro" id="IPR018841">
    <property type="entry name" value="DUF2442"/>
</dbReference>
<protein>
    <recommendedName>
        <fullName evidence="3">DUF2442 domain-containing protein</fullName>
    </recommendedName>
</protein>
<dbReference type="OrthoDB" id="9803723at2"/>
<dbReference type="RefSeq" id="WP_055422667.1">
    <property type="nucleotide sequence ID" value="NZ_CYHH01000001.1"/>
</dbReference>
<reference evidence="2" key="1">
    <citation type="submission" date="2015-08" db="EMBL/GenBank/DDBJ databases">
        <authorList>
            <person name="Babu N.S."/>
            <person name="Beckwith C.J."/>
            <person name="Beseler K.G."/>
            <person name="Brison A."/>
            <person name="Carone J.V."/>
            <person name="Caskin T.P."/>
            <person name="Diamond M."/>
            <person name="Durham M.E."/>
            <person name="Foxe J.M."/>
            <person name="Go M."/>
            <person name="Henderson B.A."/>
            <person name="Jones I.B."/>
            <person name="McGettigan J.A."/>
            <person name="Micheletti S.J."/>
            <person name="Nasrallah M.E."/>
            <person name="Ortiz D."/>
            <person name="Piller C.R."/>
            <person name="Privatt S.R."/>
            <person name="Schneider S.L."/>
            <person name="Sharp S."/>
            <person name="Smith T.C."/>
            <person name="Stanton J.D."/>
            <person name="Ullery H.E."/>
            <person name="Wilson R.J."/>
            <person name="Serrano M.G."/>
            <person name="Buck G."/>
            <person name="Lee V."/>
            <person name="Wang Y."/>
            <person name="Carvalho R."/>
            <person name="Voegtly L."/>
            <person name="Shi R."/>
            <person name="Duckworth R."/>
            <person name="Johnson A."/>
            <person name="Loviza R."/>
            <person name="Walstead R."/>
            <person name="Shah Z."/>
            <person name="Kiflezghi M."/>
            <person name="Wade K."/>
            <person name="Ball S.L."/>
            <person name="Bradley K.W."/>
            <person name="Asai D.J."/>
            <person name="Bowman C.A."/>
            <person name="Russell D.A."/>
            <person name="Pope W.H."/>
            <person name="Jacobs-Sera D."/>
            <person name="Hendrix R.W."/>
            <person name="Hatfull G.F."/>
        </authorList>
    </citation>
    <scope>NUCLEOTIDE SEQUENCE [LARGE SCALE GENOMIC DNA]</scope>
    <source>
        <strain evidence="2">JCM 19170</strain>
    </source>
</reference>
<organism evidence="1 2">
    <name type="scientific">Tepidiphilus thermophilus</name>
    <dbReference type="NCBI Taxonomy" id="876478"/>
    <lineage>
        <taxon>Bacteria</taxon>
        <taxon>Pseudomonadati</taxon>
        <taxon>Pseudomonadota</taxon>
        <taxon>Hydrogenophilia</taxon>
        <taxon>Hydrogenophilales</taxon>
        <taxon>Hydrogenophilaceae</taxon>
        <taxon>Tepidiphilus</taxon>
    </lineage>
</organism>
<gene>
    <name evidence="1" type="ORF">Ga0061068_101301</name>
</gene>
<dbReference type="Gene3D" id="3.30.2020.10">
    <property type="entry name" value="NE0471-like N-terminal domain"/>
    <property type="match status" value="1"/>
</dbReference>
<sequence length="88" mass="9997">MESVVRVIPHENFTLELWFDDGSHRLFDARPYLERGIFTRLKRWDEFRLAHVGLGTVCWPGGLDIAPETLYDKSVPLASGEPLNLATG</sequence>
<dbReference type="EMBL" id="CYHH01000001">
    <property type="protein sequence ID" value="CUB05289.1"/>
    <property type="molecule type" value="Genomic_DNA"/>
</dbReference>
<accession>A0A0K6IQC4</accession>
<evidence type="ECO:0000313" key="2">
    <source>
        <dbReference type="Proteomes" id="UP000182108"/>
    </source>
</evidence>
<evidence type="ECO:0000313" key="1">
    <source>
        <dbReference type="EMBL" id="CUB05289.1"/>
    </source>
</evidence>
<name>A0A0K6IQC4_9PROT</name>
<dbReference type="InterPro" id="IPR036782">
    <property type="entry name" value="NE0471-like_N"/>
</dbReference>
<evidence type="ECO:0008006" key="3">
    <source>
        <dbReference type="Google" id="ProtNLM"/>
    </source>
</evidence>
<dbReference type="AlphaFoldDB" id="A0A0K6IQC4"/>
<dbReference type="Proteomes" id="UP000182108">
    <property type="component" value="Unassembled WGS sequence"/>
</dbReference>
<keyword evidence="2" id="KW-1185">Reference proteome</keyword>
<dbReference type="SUPFAM" id="SSF143880">
    <property type="entry name" value="NE0471 N-terminal domain-like"/>
    <property type="match status" value="1"/>
</dbReference>
<dbReference type="Pfam" id="PF10387">
    <property type="entry name" value="DUF2442"/>
    <property type="match status" value="1"/>
</dbReference>
<proteinExistence type="predicted"/>